<name>A0ABR5DFU1_9FLAO</name>
<keyword evidence="2" id="KW-1185">Reference proteome</keyword>
<organism evidence="1 2">
    <name type="scientific">Aequorivita vladivostokensis</name>
    <dbReference type="NCBI Taxonomy" id="171194"/>
    <lineage>
        <taxon>Bacteria</taxon>
        <taxon>Pseudomonadati</taxon>
        <taxon>Bacteroidota</taxon>
        <taxon>Flavobacteriia</taxon>
        <taxon>Flavobacteriales</taxon>
        <taxon>Flavobacteriaceae</taxon>
        <taxon>Aequorivita</taxon>
    </lineage>
</organism>
<dbReference type="Proteomes" id="UP000033497">
    <property type="component" value="Unassembled WGS sequence"/>
</dbReference>
<sequence length="97" mass="11240">MLNFAVKIQVILHLVLNNAESFQFVIIRLFLGCPKFRYYHKKFAKIPKNFPTGTLVSNNLDLFGSIPTSFKLLGKTTFLGWTLLCYFSFEFLGLRIE</sequence>
<reference evidence="1 2" key="1">
    <citation type="submission" date="2014-10" db="EMBL/GenBank/DDBJ databases">
        <title>Genome sequencing of Vitellibacter vladivostokensis KMM 3516.</title>
        <authorList>
            <person name="Thevarajoo S."/>
            <person name="Selvaratnam C."/>
            <person name="Goh K.M."/>
            <person name="Chong C.S."/>
        </authorList>
    </citation>
    <scope>NUCLEOTIDE SEQUENCE [LARGE SCALE GENOMIC DNA]</scope>
    <source>
        <strain evidence="1 2">KMM 3516</strain>
    </source>
</reference>
<accession>A0ABR5DFU1</accession>
<comment type="caution">
    <text evidence="1">The sequence shown here is derived from an EMBL/GenBank/DDBJ whole genome shotgun (WGS) entry which is preliminary data.</text>
</comment>
<proteinExistence type="predicted"/>
<evidence type="ECO:0000313" key="2">
    <source>
        <dbReference type="Proteomes" id="UP000033497"/>
    </source>
</evidence>
<evidence type="ECO:0000313" key="1">
    <source>
        <dbReference type="EMBL" id="KJJ37663.1"/>
    </source>
</evidence>
<gene>
    <name evidence="1" type="ORF">MB09_12950</name>
</gene>
<dbReference type="EMBL" id="JSVU01000009">
    <property type="protein sequence ID" value="KJJ37663.1"/>
    <property type="molecule type" value="Genomic_DNA"/>
</dbReference>
<protein>
    <submittedName>
        <fullName evidence="1">Uncharacterized protein</fullName>
    </submittedName>
</protein>